<dbReference type="RefSeq" id="WP_096003637.1">
    <property type="nucleotide sequence ID" value="NZ_LMAZ01000001.1"/>
</dbReference>
<dbReference type="InterPro" id="IPR016155">
    <property type="entry name" value="Mopterin_synth/thiamin_S_b"/>
</dbReference>
<name>A0A2A3MLZ8_9PSED</name>
<evidence type="ECO:0000256" key="3">
    <source>
        <dbReference type="ARBA" id="ARBA00024247"/>
    </source>
</evidence>
<dbReference type="InterPro" id="IPR044672">
    <property type="entry name" value="MOCS2A"/>
</dbReference>
<sequence>MIQLQFFARYRDVLGRDAEQMPWDAELRTLEDVRARLLARGEAWQVLAEQRLMCARNQELCNLSTPVVDGDEVAFFPPVTGG</sequence>
<dbReference type="PANTHER" id="PTHR33359:SF1">
    <property type="entry name" value="MOLYBDOPTERIN SYNTHASE SULFUR CARRIER SUBUNIT"/>
    <property type="match status" value="1"/>
</dbReference>
<dbReference type="Pfam" id="PF02597">
    <property type="entry name" value="ThiS"/>
    <property type="match status" value="1"/>
</dbReference>
<dbReference type="SUPFAM" id="SSF54285">
    <property type="entry name" value="MoaD/ThiS"/>
    <property type="match status" value="1"/>
</dbReference>
<dbReference type="CDD" id="cd00754">
    <property type="entry name" value="Ubl_MoaD"/>
    <property type="match status" value="1"/>
</dbReference>
<accession>A0A395R8Q3</accession>
<reference evidence="4 5" key="1">
    <citation type="submission" date="2017-09" db="EMBL/GenBank/DDBJ databases">
        <title>Pseudomonas abyssi sp. nov. isolated from Abyssopelagic Water.</title>
        <authorList>
            <person name="Wei Y."/>
        </authorList>
    </citation>
    <scope>NUCLEOTIDE SEQUENCE [LARGE SCALE GENOMIC DNA]</scope>
    <source>
        <strain evidence="4 5">MT5</strain>
    </source>
</reference>
<dbReference type="InterPro" id="IPR012675">
    <property type="entry name" value="Beta-grasp_dom_sf"/>
</dbReference>
<dbReference type="GO" id="GO:0006777">
    <property type="term" value="P:Mo-molybdopterin cofactor biosynthetic process"/>
    <property type="evidence" value="ECO:0007669"/>
    <property type="project" value="InterPro"/>
</dbReference>
<accession>A0A2A3MLZ8</accession>
<dbReference type="AlphaFoldDB" id="A0A2A3MLZ8"/>
<keyword evidence="1" id="KW-0547">Nucleotide-binding</keyword>
<dbReference type="EMBL" id="NTMR01000003">
    <property type="protein sequence ID" value="PBK05695.1"/>
    <property type="molecule type" value="Genomic_DNA"/>
</dbReference>
<dbReference type="GO" id="GO:1990133">
    <property type="term" value="C:molybdopterin adenylyltransferase complex"/>
    <property type="evidence" value="ECO:0007669"/>
    <property type="project" value="TreeGrafter"/>
</dbReference>
<dbReference type="UniPathway" id="UPA00344"/>
<dbReference type="GO" id="GO:0000166">
    <property type="term" value="F:nucleotide binding"/>
    <property type="evidence" value="ECO:0007669"/>
    <property type="project" value="UniProtKB-KW"/>
</dbReference>
<gene>
    <name evidence="4" type="ORF">CNQ84_04140</name>
</gene>
<dbReference type="InterPro" id="IPR003749">
    <property type="entry name" value="ThiS/MoaD-like"/>
</dbReference>
<keyword evidence="5" id="KW-1185">Reference proteome</keyword>
<comment type="caution">
    <text evidence="4">The sequence shown here is derived from an EMBL/GenBank/DDBJ whole genome shotgun (WGS) entry which is preliminary data.</text>
</comment>
<evidence type="ECO:0000313" key="4">
    <source>
        <dbReference type="EMBL" id="PBK05695.1"/>
    </source>
</evidence>
<protein>
    <recommendedName>
        <fullName evidence="3">Molybdopterin synthase sulfur carrier subunit</fullName>
    </recommendedName>
</protein>
<organism evidence="4 5">
    <name type="scientific">Pseudomonas abyssi</name>
    <dbReference type="NCBI Taxonomy" id="170540"/>
    <lineage>
        <taxon>Bacteria</taxon>
        <taxon>Pseudomonadati</taxon>
        <taxon>Pseudomonadota</taxon>
        <taxon>Gammaproteobacteria</taxon>
        <taxon>Pseudomonadales</taxon>
        <taxon>Pseudomonadaceae</taxon>
        <taxon>Pseudomonas</taxon>
    </lineage>
</organism>
<evidence type="ECO:0000256" key="1">
    <source>
        <dbReference type="ARBA" id="ARBA00022741"/>
    </source>
</evidence>
<evidence type="ECO:0000256" key="2">
    <source>
        <dbReference type="ARBA" id="ARBA00024200"/>
    </source>
</evidence>
<dbReference type="PANTHER" id="PTHR33359">
    <property type="entry name" value="MOLYBDOPTERIN SYNTHASE SULFUR CARRIER SUBUNIT"/>
    <property type="match status" value="1"/>
</dbReference>
<dbReference type="Proteomes" id="UP000242313">
    <property type="component" value="Unassembled WGS sequence"/>
</dbReference>
<evidence type="ECO:0000313" key="5">
    <source>
        <dbReference type="Proteomes" id="UP000242313"/>
    </source>
</evidence>
<proteinExistence type="inferred from homology"/>
<comment type="similarity">
    <text evidence="2">Belongs to the MoaD family.</text>
</comment>
<dbReference type="Gene3D" id="3.10.20.30">
    <property type="match status" value="1"/>
</dbReference>